<dbReference type="PANTHER" id="PTHR43296:SF2">
    <property type="entry name" value="PEROXISOMAL 2,4-DIENOYL-COA REDUCTASE [(3E)-ENOYL-COA-PRODUCING]"/>
    <property type="match status" value="1"/>
</dbReference>
<organism evidence="11 12">
    <name type="scientific">Ophiophagus hannah</name>
    <name type="common">King cobra</name>
    <name type="synonym">Naja hannah</name>
    <dbReference type="NCBI Taxonomy" id="8665"/>
    <lineage>
        <taxon>Eukaryota</taxon>
        <taxon>Metazoa</taxon>
        <taxon>Chordata</taxon>
        <taxon>Craniata</taxon>
        <taxon>Vertebrata</taxon>
        <taxon>Euteleostomi</taxon>
        <taxon>Lepidosauria</taxon>
        <taxon>Squamata</taxon>
        <taxon>Bifurcata</taxon>
        <taxon>Unidentata</taxon>
        <taxon>Episquamata</taxon>
        <taxon>Toxicofera</taxon>
        <taxon>Serpentes</taxon>
        <taxon>Colubroidea</taxon>
        <taxon>Elapidae</taxon>
        <taxon>Elapinae</taxon>
        <taxon>Ophiophagus</taxon>
    </lineage>
</organism>
<keyword evidence="2" id="KW-0560">Oxidoreductase</keyword>
<dbReference type="AlphaFoldDB" id="V8P788"/>
<evidence type="ECO:0000256" key="4">
    <source>
        <dbReference type="ARBA" id="ARBA00025939"/>
    </source>
</evidence>
<dbReference type="Pfam" id="PF00106">
    <property type="entry name" value="adh_short"/>
    <property type="match status" value="1"/>
</dbReference>
<sequence length="286" mass="30773">MAHAGFACEPPPDVDTDDCLPEYSYIFQPDILKGKVAFVTGGGSGIGFRIAEILMRHGCQCVIASRNLERLTEAAKKLSAATGQRCLPISLDVRQPQSISAAVDEALREFEKIDILVNSEGLMILLEENGGVIVNITATLSYKGQALQMHAGTAKAAIEAMTKHLAVEWGPQRIRVISIAPGPISGTEGFRRLGTSSELRTACKVTSKKASEIAFKKTVPPNLESNQYFQNIPLQRIGNKTEIAHSVLYLVSPLASYVTGTTLVVDGGDWMTSENSFPSLLGIAKL</sequence>
<evidence type="ECO:0000256" key="7">
    <source>
        <dbReference type="ARBA" id="ARBA00030890"/>
    </source>
</evidence>
<evidence type="ECO:0000256" key="8">
    <source>
        <dbReference type="ARBA" id="ARBA00048009"/>
    </source>
</evidence>
<dbReference type="GO" id="GO:0005777">
    <property type="term" value="C:peroxisome"/>
    <property type="evidence" value="ECO:0007669"/>
    <property type="project" value="TreeGrafter"/>
</dbReference>
<dbReference type="CDD" id="cd05369">
    <property type="entry name" value="TER_DECR_SDR_a"/>
    <property type="match status" value="1"/>
</dbReference>
<keyword evidence="12" id="KW-1185">Reference proteome</keyword>
<protein>
    <recommendedName>
        <fullName evidence="6">Peroxisomal 2,4-dienoyl-CoA reductase [(3E)-enoyl-CoA-producing]</fullName>
        <ecNumber evidence="5">1.3.1.124</ecNumber>
    </recommendedName>
    <alternativeName>
        <fullName evidence="7">2,4-dienoyl-CoA reductase 2</fullName>
    </alternativeName>
</protein>
<dbReference type="PRINTS" id="PR00081">
    <property type="entry name" value="GDHRDH"/>
</dbReference>
<comment type="subunit">
    <text evidence="4">Monomer, dimer and oligomer.</text>
</comment>
<evidence type="ECO:0000313" key="12">
    <source>
        <dbReference type="Proteomes" id="UP000018936"/>
    </source>
</evidence>
<comment type="caution">
    <text evidence="11">The sequence shown here is derived from an EMBL/GenBank/DDBJ whole genome shotgun (WGS) entry which is preliminary data.</text>
</comment>
<evidence type="ECO:0000256" key="9">
    <source>
        <dbReference type="ARBA" id="ARBA00048340"/>
    </source>
</evidence>
<dbReference type="InterPro" id="IPR036291">
    <property type="entry name" value="NAD(P)-bd_dom_sf"/>
</dbReference>
<dbReference type="Pfam" id="PF13561">
    <property type="entry name" value="adh_short_C2"/>
    <property type="match status" value="2"/>
</dbReference>
<dbReference type="InterPro" id="IPR002347">
    <property type="entry name" value="SDR_fam"/>
</dbReference>
<evidence type="ECO:0000256" key="2">
    <source>
        <dbReference type="ARBA" id="ARBA00023002"/>
    </source>
</evidence>
<evidence type="ECO:0000256" key="1">
    <source>
        <dbReference type="ARBA" id="ARBA00022857"/>
    </source>
</evidence>
<evidence type="ECO:0000313" key="11">
    <source>
        <dbReference type="EMBL" id="ETE70195.1"/>
    </source>
</evidence>
<comment type="catalytic activity">
    <reaction evidence="8">
        <text>a (2E,4E)-dienoyl-CoA + NADPH + H(+) = a 4,5-saturated-(3E)-enoyl-CoA + NADP(+)</text>
        <dbReference type="Rhea" id="RHEA:45912"/>
        <dbReference type="ChEBI" id="CHEBI:15378"/>
        <dbReference type="ChEBI" id="CHEBI:57783"/>
        <dbReference type="ChEBI" id="CHEBI:58349"/>
        <dbReference type="ChEBI" id="CHEBI:85101"/>
        <dbReference type="ChEBI" id="CHEBI:85493"/>
        <dbReference type="EC" id="1.3.1.124"/>
    </reaction>
</comment>
<proteinExistence type="inferred from homology"/>
<comment type="catalytic activity">
    <reaction evidence="9">
        <text>a (2E,4Z)-dienoyl-CoA + NADPH + H(+) = a 4,5-saturated-(3E)-enoyl-CoA + NADP(+)</text>
        <dbReference type="Rhea" id="RHEA:61892"/>
        <dbReference type="ChEBI" id="CHEBI:15378"/>
        <dbReference type="ChEBI" id="CHEBI:57783"/>
        <dbReference type="ChEBI" id="CHEBI:58349"/>
        <dbReference type="ChEBI" id="CHEBI:85099"/>
        <dbReference type="ChEBI" id="CHEBI:85493"/>
        <dbReference type="EC" id="1.3.1.124"/>
    </reaction>
</comment>
<dbReference type="Gene3D" id="3.40.50.720">
    <property type="entry name" value="NAD(P)-binding Rossmann-like Domain"/>
    <property type="match status" value="2"/>
</dbReference>
<evidence type="ECO:0000256" key="5">
    <source>
        <dbReference type="ARBA" id="ARBA00026117"/>
    </source>
</evidence>
<accession>V8P788</accession>
<dbReference type="GO" id="GO:0008670">
    <property type="term" value="F:2,4-dienoyl-CoA reductase (NADPH) activity"/>
    <property type="evidence" value="ECO:0007669"/>
    <property type="project" value="InterPro"/>
</dbReference>
<dbReference type="Proteomes" id="UP000018936">
    <property type="component" value="Unassembled WGS sequence"/>
</dbReference>
<dbReference type="SUPFAM" id="SSF51735">
    <property type="entry name" value="NAD(P)-binding Rossmann-fold domains"/>
    <property type="match status" value="1"/>
</dbReference>
<gene>
    <name evidence="11" type="primary">DECR2</name>
    <name evidence="11" type="ORF">L345_04000</name>
</gene>
<evidence type="ECO:0000256" key="10">
    <source>
        <dbReference type="ARBA" id="ARBA00048631"/>
    </source>
</evidence>
<dbReference type="EC" id="1.3.1.124" evidence="5"/>
<evidence type="ECO:0000256" key="6">
    <source>
        <dbReference type="ARBA" id="ARBA00026221"/>
    </source>
</evidence>
<name>V8P788_OPHHA</name>
<dbReference type="GO" id="GO:0009062">
    <property type="term" value="P:fatty acid catabolic process"/>
    <property type="evidence" value="ECO:0007669"/>
    <property type="project" value="InterPro"/>
</dbReference>
<dbReference type="InterPro" id="IPR045017">
    <property type="entry name" value="DECR2-like"/>
</dbReference>
<dbReference type="OrthoDB" id="1393670at2759"/>
<comment type="similarity">
    <text evidence="3">Belongs to the short-chain dehydrogenases/reductases (SDR) family. 2,4-dienoyl-CoA reductase subfamily.</text>
</comment>
<keyword evidence="1" id="KW-0521">NADP</keyword>
<evidence type="ECO:0000256" key="3">
    <source>
        <dbReference type="ARBA" id="ARBA00025787"/>
    </source>
</evidence>
<dbReference type="PANTHER" id="PTHR43296">
    <property type="entry name" value="PEROXISOMAL 2,4-DIENOYL-COA REDUCTASE"/>
    <property type="match status" value="1"/>
</dbReference>
<comment type="catalytic activity">
    <reaction evidence="10">
        <text>(2E,4Z,7Z,10Z,13Z,16Z,19Z)-docosaheptaenoyl-CoA + NADPH + H(+) = (3E,7Z,10Z,13Z,16Z,19Z)-docosahexaenoyl-CoA + NADP(+)</text>
        <dbReference type="Rhea" id="RHEA:44920"/>
        <dbReference type="ChEBI" id="CHEBI:15378"/>
        <dbReference type="ChEBI" id="CHEBI:57783"/>
        <dbReference type="ChEBI" id="CHEBI:58349"/>
        <dbReference type="ChEBI" id="CHEBI:77559"/>
        <dbReference type="ChEBI" id="CHEBI:84791"/>
    </reaction>
</comment>
<dbReference type="EMBL" id="AZIM01000597">
    <property type="protein sequence ID" value="ETE70195.1"/>
    <property type="molecule type" value="Genomic_DNA"/>
</dbReference>
<reference evidence="11 12" key="1">
    <citation type="journal article" date="2013" name="Proc. Natl. Acad. Sci. U.S.A.">
        <title>The king cobra genome reveals dynamic gene evolution and adaptation in the snake venom system.</title>
        <authorList>
            <person name="Vonk F.J."/>
            <person name="Casewell N.R."/>
            <person name="Henkel C.V."/>
            <person name="Heimberg A.M."/>
            <person name="Jansen H.J."/>
            <person name="McCleary R.J."/>
            <person name="Kerkkamp H.M."/>
            <person name="Vos R.A."/>
            <person name="Guerreiro I."/>
            <person name="Calvete J.J."/>
            <person name="Wuster W."/>
            <person name="Woods A.E."/>
            <person name="Logan J.M."/>
            <person name="Harrison R.A."/>
            <person name="Castoe T.A."/>
            <person name="de Koning A.P."/>
            <person name="Pollock D.D."/>
            <person name="Yandell M."/>
            <person name="Calderon D."/>
            <person name="Renjifo C."/>
            <person name="Currier R.B."/>
            <person name="Salgado D."/>
            <person name="Pla D."/>
            <person name="Sanz L."/>
            <person name="Hyder A.S."/>
            <person name="Ribeiro J.M."/>
            <person name="Arntzen J.W."/>
            <person name="van den Thillart G.E."/>
            <person name="Boetzer M."/>
            <person name="Pirovano W."/>
            <person name="Dirks R.P."/>
            <person name="Spaink H.P."/>
            <person name="Duboule D."/>
            <person name="McGlinn E."/>
            <person name="Kini R.M."/>
            <person name="Richardson M.K."/>
        </authorList>
    </citation>
    <scope>NUCLEOTIDE SEQUENCE</scope>
    <source>
        <tissue evidence="11">Blood</tissue>
    </source>
</reference>